<evidence type="ECO:0000256" key="2">
    <source>
        <dbReference type="SAM" id="MobiDB-lite"/>
    </source>
</evidence>
<feature type="domain" description="Glycosyltransferase family 28 N-terminal" evidence="3">
    <location>
        <begin position="92"/>
        <end position="158"/>
    </location>
</feature>
<dbReference type="PANTHER" id="PTHR48050:SF5">
    <property type="entry name" value="UDP-GLUCOSE,STEROL TRANSFERASE"/>
    <property type="match status" value="1"/>
</dbReference>
<keyword evidence="6" id="KW-1185">Reference proteome</keyword>
<dbReference type="Pfam" id="PF03033">
    <property type="entry name" value="Glyco_transf_28"/>
    <property type="match status" value="1"/>
</dbReference>
<comment type="caution">
    <text evidence="5">The sequence shown here is derived from an EMBL/GenBank/DDBJ whole genome shotgun (WGS) entry which is preliminary data.</text>
</comment>
<dbReference type="SUPFAM" id="SSF53756">
    <property type="entry name" value="UDP-Glycosyltransferase/glycogen phosphorylase"/>
    <property type="match status" value="1"/>
</dbReference>
<evidence type="ECO:0000256" key="1">
    <source>
        <dbReference type="ARBA" id="ARBA00022679"/>
    </source>
</evidence>
<protein>
    <submittedName>
        <fullName evidence="5">Glycosyltransferase family 1 protein</fullName>
    </submittedName>
</protein>
<dbReference type="InterPro" id="IPR050426">
    <property type="entry name" value="Glycosyltransferase_28"/>
</dbReference>
<keyword evidence="1" id="KW-0808">Transferase</keyword>
<feature type="region of interest" description="Disordered" evidence="2">
    <location>
        <begin position="626"/>
        <end position="659"/>
    </location>
</feature>
<dbReference type="EMBL" id="ML996089">
    <property type="protein sequence ID" value="KAF2150621.1"/>
    <property type="molecule type" value="Genomic_DNA"/>
</dbReference>
<dbReference type="GO" id="GO:0005975">
    <property type="term" value="P:carbohydrate metabolic process"/>
    <property type="evidence" value="ECO:0007669"/>
    <property type="project" value="InterPro"/>
</dbReference>
<proteinExistence type="predicted"/>
<gene>
    <name evidence="5" type="ORF">K461DRAFT_259101</name>
</gene>
<feature type="region of interest" description="Disordered" evidence="2">
    <location>
        <begin position="16"/>
        <end position="63"/>
    </location>
</feature>
<evidence type="ECO:0000259" key="4">
    <source>
        <dbReference type="Pfam" id="PF06722"/>
    </source>
</evidence>
<dbReference type="AlphaFoldDB" id="A0A9P4IXX2"/>
<dbReference type="InterPro" id="IPR002213">
    <property type="entry name" value="UDP_glucos_trans"/>
</dbReference>
<sequence>MSDHLYRSASHVSRTLWPQDPDFHDDGRLNIGPRGNSFFQKHLPHTRRSATEHTKQKNGQTRRPLARLRVNHHDYSFKPPVQDFKGKPRMNIAILIVGSRGDVQPFIALGRALREPPYNHRVRICTHPNFKDFVEENGLEFFSIGGDPEKLMSYMVRNPGIIPSLASIKAGDVGARRREIEEMLQGCWRACTEAGNGIDPVQAEHRYYEKGHEEDIFNDLPAPFVADAIISNPPAYAAIHIAEKLGAPLHMMFTMPWSPTSAFSHPLANIDQSRADVRFANYMSFYQVELLTWEGLVDLINKFREKTLFLDAIDPAWGYILMPYLKVPFTYFWSPALIPKPADWGDHITISGFQFLSLASSFKPPSDLQEFLDAGPPPVYIGFGSIVVDDPNKLSTMVLEAVKQTGVRALVSKGWGNLGGQDIPDNVFLLGNVPHDWLFPRCSAVVHHGGAGTTAIGIALGKPTVVVPFFGDQPWWGNMVYRAGAGPEPVPYKDMTAEKLADSLRKALEPEVQERAHELSSKIQNETGAETAAQQFHDTPQMQNLSCFLCPDQVAVWRVKRTNIRLSPLAAAVLVVNGRIKADRLKLVRHKMWTVEEGAQDPLVALIASVSTTIIGYVGDARQFTQDLSEPKSQRTSTSDQDSPVIAQPKTSRSRRTAKATANFAGSVTARTAKIPLTLLYNLANGFHNAPLHLLNDHTVRVRGHITGLTSGLATALTGGANELIDGVAGVYRLPAHSVRHKRADGHGVAMQSLALGTGVVRGVGSLVLKTCAAATGVAGYTLKGVEREAERWMTGADESDEVSGEYMARAMEWLGRERVARGEEEEGTRRVPLERVRWAKRRGAAAMRRITERRAWESLSELHALKVRGGERAVEMEREILRGWDGLEVPERFV</sequence>
<evidence type="ECO:0000259" key="3">
    <source>
        <dbReference type="Pfam" id="PF03033"/>
    </source>
</evidence>
<evidence type="ECO:0000313" key="6">
    <source>
        <dbReference type="Proteomes" id="UP000799439"/>
    </source>
</evidence>
<dbReference type="GO" id="GO:0016906">
    <property type="term" value="F:sterol 3-beta-glucosyltransferase activity"/>
    <property type="evidence" value="ECO:0007669"/>
    <property type="project" value="UniProtKB-ARBA"/>
</dbReference>
<dbReference type="PANTHER" id="PTHR48050">
    <property type="entry name" value="STEROL 3-BETA-GLUCOSYLTRANSFERASE"/>
    <property type="match status" value="1"/>
</dbReference>
<name>A0A9P4IXX2_9PEZI</name>
<evidence type="ECO:0000313" key="5">
    <source>
        <dbReference type="EMBL" id="KAF2150621.1"/>
    </source>
</evidence>
<dbReference type="OrthoDB" id="5835829at2759"/>
<organism evidence="5 6">
    <name type="scientific">Myriangium duriaei CBS 260.36</name>
    <dbReference type="NCBI Taxonomy" id="1168546"/>
    <lineage>
        <taxon>Eukaryota</taxon>
        <taxon>Fungi</taxon>
        <taxon>Dikarya</taxon>
        <taxon>Ascomycota</taxon>
        <taxon>Pezizomycotina</taxon>
        <taxon>Dothideomycetes</taxon>
        <taxon>Dothideomycetidae</taxon>
        <taxon>Myriangiales</taxon>
        <taxon>Myriangiaceae</taxon>
        <taxon>Myriangium</taxon>
    </lineage>
</organism>
<dbReference type="Gene3D" id="3.40.50.2000">
    <property type="entry name" value="Glycogen Phosphorylase B"/>
    <property type="match status" value="2"/>
</dbReference>
<reference evidence="5" key="1">
    <citation type="journal article" date="2020" name="Stud. Mycol.">
        <title>101 Dothideomycetes genomes: a test case for predicting lifestyles and emergence of pathogens.</title>
        <authorList>
            <person name="Haridas S."/>
            <person name="Albert R."/>
            <person name="Binder M."/>
            <person name="Bloem J."/>
            <person name="Labutti K."/>
            <person name="Salamov A."/>
            <person name="Andreopoulos B."/>
            <person name="Baker S."/>
            <person name="Barry K."/>
            <person name="Bills G."/>
            <person name="Bluhm B."/>
            <person name="Cannon C."/>
            <person name="Castanera R."/>
            <person name="Culley D."/>
            <person name="Daum C."/>
            <person name="Ezra D."/>
            <person name="Gonzalez J."/>
            <person name="Henrissat B."/>
            <person name="Kuo A."/>
            <person name="Liang C."/>
            <person name="Lipzen A."/>
            <person name="Lutzoni F."/>
            <person name="Magnuson J."/>
            <person name="Mondo S."/>
            <person name="Nolan M."/>
            <person name="Ohm R."/>
            <person name="Pangilinan J."/>
            <person name="Park H.-J."/>
            <person name="Ramirez L."/>
            <person name="Alfaro M."/>
            <person name="Sun H."/>
            <person name="Tritt A."/>
            <person name="Yoshinaga Y."/>
            <person name="Zwiers L.-H."/>
            <person name="Turgeon B."/>
            <person name="Goodwin S."/>
            <person name="Spatafora J."/>
            <person name="Crous P."/>
            <person name="Grigoriev I."/>
        </authorList>
    </citation>
    <scope>NUCLEOTIDE SEQUENCE</scope>
    <source>
        <strain evidence="5">CBS 260.36</strain>
    </source>
</reference>
<dbReference type="FunFam" id="3.40.50.2000:FF:000009">
    <property type="entry name" value="Sterol 3-beta-glucosyltransferase UGT80A2"/>
    <property type="match status" value="1"/>
</dbReference>
<dbReference type="Pfam" id="PF06722">
    <property type="entry name" value="EryCIII-like_C"/>
    <property type="match status" value="1"/>
</dbReference>
<dbReference type="InterPro" id="IPR004276">
    <property type="entry name" value="GlycoTrans_28_N"/>
</dbReference>
<feature type="domain" description="Erythromycin biosynthesis protein CIII-like C-terminal" evidence="4">
    <location>
        <begin position="421"/>
        <end position="530"/>
    </location>
</feature>
<dbReference type="CDD" id="cd03784">
    <property type="entry name" value="GT1_Gtf-like"/>
    <property type="match status" value="1"/>
</dbReference>
<dbReference type="InterPro" id="IPR010610">
    <property type="entry name" value="EryCIII-like_C"/>
</dbReference>
<accession>A0A9P4IXX2</accession>
<dbReference type="FunFam" id="3.40.50.2000:FF:000268">
    <property type="entry name" value="Glycosyltransferase family 1 protein"/>
    <property type="match status" value="1"/>
</dbReference>
<dbReference type="Proteomes" id="UP000799439">
    <property type="component" value="Unassembled WGS sequence"/>
</dbReference>